<dbReference type="AlphaFoldDB" id="A0AA39DCR6"/>
<evidence type="ECO:0000313" key="2">
    <source>
        <dbReference type="EMBL" id="KAJ9678850.1"/>
    </source>
</evidence>
<feature type="compositionally biased region" description="Acidic residues" evidence="1">
    <location>
        <begin position="98"/>
        <end position="107"/>
    </location>
</feature>
<sequence length="183" mass="20658">MQRWMMVAQLAHFQNDLMPSIACSEFQYKSLSLNERLLLEVQSIGIFSELEYENIFYDDNLHRCSISADSRIESSGSEDSIDDESIDMRDNGYHDAENEVDPDTEDDLECALSGKLSESSGYAGSDLYDYEAFCSDDSDVGLPTDNCASEANSNLLFDSQSVRDWNIQIIEQQGSKDNHLDVF</sequence>
<dbReference type="Proteomes" id="UP001168098">
    <property type="component" value="Unassembled WGS sequence"/>
</dbReference>
<accession>A0AA39DCR6</accession>
<evidence type="ECO:0000313" key="3">
    <source>
        <dbReference type="Proteomes" id="UP001168098"/>
    </source>
</evidence>
<dbReference type="InterPro" id="IPR052799">
    <property type="entry name" value="Rho_GAP_Regulators"/>
</dbReference>
<name>A0AA39DCR6_VITRO</name>
<comment type="caution">
    <text evidence="2">The sequence shown here is derived from an EMBL/GenBank/DDBJ whole genome shotgun (WGS) entry which is preliminary data.</text>
</comment>
<gene>
    <name evidence="2" type="ORF">PVL29_020903</name>
</gene>
<feature type="region of interest" description="Disordered" evidence="1">
    <location>
        <begin position="73"/>
        <end position="107"/>
    </location>
</feature>
<proteinExistence type="predicted"/>
<protein>
    <submittedName>
        <fullName evidence="2">Uncharacterized protein</fullName>
    </submittedName>
</protein>
<dbReference type="PANTHER" id="PTHR46265">
    <property type="entry name" value="RHO GTPASE-ACTIVATING PROTEIN 7"/>
    <property type="match status" value="1"/>
</dbReference>
<feature type="compositionally biased region" description="Basic and acidic residues" evidence="1">
    <location>
        <begin position="86"/>
        <end position="97"/>
    </location>
</feature>
<dbReference type="EMBL" id="JARBHA010000016">
    <property type="protein sequence ID" value="KAJ9678850.1"/>
    <property type="molecule type" value="Genomic_DNA"/>
</dbReference>
<keyword evidence="3" id="KW-1185">Reference proteome</keyword>
<evidence type="ECO:0000256" key="1">
    <source>
        <dbReference type="SAM" id="MobiDB-lite"/>
    </source>
</evidence>
<organism evidence="2 3">
    <name type="scientific">Vitis rotundifolia</name>
    <name type="common">Muscadine grape</name>
    <dbReference type="NCBI Taxonomy" id="103349"/>
    <lineage>
        <taxon>Eukaryota</taxon>
        <taxon>Viridiplantae</taxon>
        <taxon>Streptophyta</taxon>
        <taxon>Embryophyta</taxon>
        <taxon>Tracheophyta</taxon>
        <taxon>Spermatophyta</taxon>
        <taxon>Magnoliopsida</taxon>
        <taxon>eudicotyledons</taxon>
        <taxon>Gunneridae</taxon>
        <taxon>Pentapetalae</taxon>
        <taxon>rosids</taxon>
        <taxon>Vitales</taxon>
        <taxon>Vitaceae</taxon>
        <taxon>Viteae</taxon>
        <taxon>Vitis</taxon>
    </lineage>
</organism>
<reference evidence="2 3" key="1">
    <citation type="journal article" date="2023" name="BMC Biotechnol.">
        <title>Vitis rotundifolia cv Carlos genome sequencing.</title>
        <authorList>
            <person name="Huff M."/>
            <person name="Hulse-Kemp A."/>
            <person name="Scheffler B."/>
            <person name="Youngblood R."/>
            <person name="Simpson S."/>
            <person name="Babiker E."/>
            <person name="Staton M."/>
        </authorList>
    </citation>
    <scope>NUCLEOTIDE SEQUENCE [LARGE SCALE GENOMIC DNA]</scope>
    <source>
        <tissue evidence="2">Leaf</tissue>
    </source>
</reference>
<dbReference type="PANTHER" id="PTHR46265:SF2">
    <property type="entry name" value="RHO GTPASE-ACTIVATING PROTEIN 7"/>
    <property type="match status" value="1"/>
</dbReference>